<evidence type="ECO:0000313" key="7">
    <source>
        <dbReference type="Proteomes" id="UP001218246"/>
    </source>
</evidence>
<dbReference type="EMBL" id="JARULN010000001">
    <property type="protein sequence ID" value="MDG5752831.1"/>
    <property type="molecule type" value="Genomic_DNA"/>
</dbReference>
<reference evidence="6 7" key="1">
    <citation type="submission" date="2023-04" db="EMBL/GenBank/DDBJ databases">
        <title>Ectobacillus antri isolated from activated sludge.</title>
        <authorList>
            <person name="Yan P."/>
            <person name="Liu X."/>
        </authorList>
    </citation>
    <scope>NUCLEOTIDE SEQUENCE [LARGE SCALE GENOMIC DNA]</scope>
    <source>
        <strain evidence="6 7">C18H</strain>
    </source>
</reference>
<organism evidence="6 7">
    <name type="scientific">Ectobacillus antri</name>
    <dbReference type="NCBI Taxonomy" id="2486280"/>
    <lineage>
        <taxon>Bacteria</taxon>
        <taxon>Bacillati</taxon>
        <taxon>Bacillota</taxon>
        <taxon>Bacilli</taxon>
        <taxon>Bacillales</taxon>
        <taxon>Bacillaceae</taxon>
        <taxon>Ectobacillus</taxon>
    </lineage>
</organism>
<dbReference type="InterPro" id="IPR016039">
    <property type="entry name" value="Thiolase-like"/>
</dbReference>
<dbReference type="PANTHER" id="PTHR11877">
    <property type="entry name" value="HYDROXYMETHYLGLUTARYL-COA SYNTHASE"/>
    <property type="match status" value="1"/>
</dbReference>
<dbReference type="PIRSF" id="PIRSF000451">
    <property type="entry name" value="PKS_III"/>
    <property type="match status" value="1"/>
</dbReference>
<dbReference type="PANTHER" id="PTHR11877:SF99">
    <property type="entry name" value="1,3,6,8-TETRAHYDROXYNAPHTHALENE SYNTHASE"/>
    <property type="match status" value="1"/>
</dbReference>
<sequence>MPKIVSVGIAPPPHVVSQDTVVRFAKELFGDTFKDINRLLRIFENGQIEKRHFVKDLAWFECDHTFEERNNAYIENSISLGVSAIQECLQNKTFLKTAVAPEEIEAIFFISSTGIATPTIDAKIMNVLPFHPHTKRIPIWGLGCAGGAVGLSRAFEYCKAFPKAKVLVLAIELCSLTFQRNDISKSNLIGTSLFADGVACVLITGNNAAYDSSLPVLPVYRDSQSILMKDAEDVMGWDIRNNGLYVIFSKDIPTIIKNWLRPNVEGFLAKYNMIVQDIAHFVAHPGGKKVLQAYEEALDMHEEKTQISLDILRQYGNMSSATVLYVLSKYMQMVQTPGETGLITALGPGFSSELILVEWEEV</sequence>
<dbReference type="InterPro" id="IPR011141">
    <property type="entry name" value="Polyketide_synthase_type-III"/>
</dbReference>
<evidence type="ECO:0000313" key="6">
    <source>
        <dbReference type="EMBL" id="MDG5752831.1"/>
    </source>
</evidence>
<feature type="domain" description="Chalcone/stilbene synthase N-terminal" evidence="4">
    <location>
        <begin position="4"/>
        <end position="204"/>
    </location>
</feature>
<evidence type="ECO:0000256" key="2">
    <source>
        <dbReference type="ARBA" id="ARBA00022679"/>
    </source>
</evidence>
<dbReference type="Proteomes" id="UP001218246">
    <property type="component" value="Unassembled WGS sequence"/>
</dbReference>
<dbReference type="SUPFAM" id="SSF53901">
    <property type="entry name" value="Thiolase-like"/>
    <property type="match status" value="1"/>
</dbReference>
<evidence type="ECO:0000256" key="1">
    <source>
        <dbReference type="ARBA" id="ARBA00005531"/>
    </source>
</evidence>
<keyword evidence="3" id="KW-0012">Acyltransferase</keyword>
<comment type="caution">
    <text evidence="6">The sequence shown here is derived from an EMBL/GenBank/DDBJ whole genome shotgun (WGS) entry which is preliminary data.</text>
</comment>
<dbReference type="Gene3D" id="3.40.47.10">
    <property type="match status" value="2"/>
</dbReference>
<evidence type="ECO:0000256" key="3">
    <source>
        <dbReference type="ARBA" id="ARBA00023315"/>
    </source>
</evidence>
<comment type="similarity">
    <text evidence="1">Belongs to the thiolase-like superfamily. Chalcone/stilbene synthases family.</text>
</comment>
<protein>
    <submittedName>
        <fullName evidence="6">3-oxoacyl-[acyl-carrier-protein] synthase III C-terminal domain-containing protein</fullName>
    </submittedName>
</protein>
<dbReference type="InterPro" id="IPR001099">
    <property type="entry name" value="Chalcone/stilbene_synt_N"/>
</dbReference>
<dbReference type="RefSeq" id="WP_124563933.1">
    <property type="nucleotide sequence ID" value="NZ_JARRRY010000001.1"/>
</dbReference>
<dbReference type="InterPro" id="IPR012328">
    <property type="entry name" value="Chalcone/stilbene_synt_C"/>
</dbReference>
<keyword evidence="2" id="KW-0808">Transferase</keyword>
<dbReference type="Pfam" id="PF00195">
    <property type="entry name" value="Chal_sti_synt_N"/>
    <property type="match status" value="1"/>
</dbReference>
<evidence type="ECO:0000259" key="4">
    <source>
        <dbReference type="Pfam" id="PF00195"/>
    </source>
</evidence>
<feature type="domain" description="Chalcone/stilbene synthase C-terminal" evidence="5">
    <location>
        <begin position="227"/>
        <end position="357"/>
    </location>
</feature>
<keyword evidence="7" id="KW-1185">Reference proteome</keyword>
<dbReference type="CDD" id="cd00831">
    <property type="entry name" value="CHS_like"/>
    <property type="match status" value="1"/>
</dbReference>
<dbReference type="Pfam" id="PF02797">
    <property type="entry name" value="Chal_sti_synt_C"/>
    <property type="match status" value="1"/>
</dbReference>
<gene>
    <name evidence="6" type="ORF">P6P90_02290</name>
</gene>
<evidence type="ECO:0000259" key="5">
    <source>
        <dbReference type="Pfam" id="PF02797"/>
    </source>
</evidence>
<accession>A0ABT6H311</accession>
<name>A0ABT6H311_9BACI</name>
<proteinExistence type="inferred from homology"/>